<dbReference type="GO" id="GO:0004867">
    <property type="term" value="F:serine-type endopeptidase inhibitor activity"/>
    <property type="evidence" value="ECO:0007669"/>
    <property type="project" value="InterPro"/>
</dbReference>
<evidence type="ECO:0000256" key="1">
    <source>
        <dbReference type="SAM" id="SignalP"/>
    </source>
</evidence>
<organism evidence="2 3">
    <name type="scientific">Zizania palustris</name>
    <name type="common">Northern wild rice</name>
    <dbReference type="NCBI Taxonomy" id="103762"/>
    <lineage>
        <taxon>Eukaryota</taxon>
        <taxon>Viridiplantae</taxon>
        <taxon>Streptophyta</taxon>
        <taxon>Embryophyta</taxon>
        <taxon>Tracheophyta</taxon>
        <taxon>Spermatophyta</taxon>
        <taxon>Magnoliopsida</taxon>
        <taxon>Liliopsida</taxon>
        <taxon>Poales</taxon>
        <taxon>Poaceae</taxon>
        <taxon>BOP clade</taxon>
        <taxon>Oryzoideae</taxon>
        <taxon>Oryzeae</taxon>
        <taxon>Zizaniinae</taxon>
        <taxon>Zizania</taxon>
    </lineage>
</organism>
<gene>
    <name evidence="2" type="ORF">GUJ93_ZPchr0010g9535</name>
</gene>
<name>A0A8J5W949_ZIZPA</name>
<dbReference type="Proteomes" id="UP000729402">
    <property type="component" value="Unassembled WGS sequence"/>
</dbReference>
<comment type="caution">
    <text evidence="2">The sequence shown here is derived from an EMBL/GenBank/DDBJ whole genome shotgun (WGS) entry which is preliminary data.</text>
</comment>
<proteinExistence type="predicted"/>
<dbReference type="AlphaFoldDB" id="A0A8J5W949"/>
<reference evidence="2" key="1">
    <citation type="journal article" date="2021" name="bioRxiv">
        <title>Whole Genome Assembly and Annotation of Northern Wild Rice, Zizania palustris L., Supports a Whole Genome Duplication in the Zizania Genus.</title>
        <authorList>
            <person name="Haas M."/>
            <person name="Kono T."/>
            <person name="Macchietto M."/>
            <person name="Millas R."/>
            <person name="McGilp L."/>
            <person name="Shao M."/>
            <person name="Duquette J."/>
            <person name="Hirsch C.N."/>
            <person name="Kimball J."/>
        </authorList>
    </citation>
    <scope>NUCLEOTIDE SEQUENCE</scope>
    <source>
        <tissue evidence="2">Fresh leaf tissue</tissue>
    </source>
</reference>
<dbReference type="GO" id="GO:0009611">
    <property type="term" value="P:response to wounding"/>
    <property type="evidence" value="ECO:0007669"/>
    <property type="project" value="InterPro"/>
</dbReference>
<dbReference type="EMBL" id="JAAALK010000082">
    <property type="protein sequence ID" value="KAG8085159.1"/>
    <property type="molecule type" value="Genomic_DNA"/>
</dbReference>
<accession>A0A8J5W949</accession>
<dbReference type="InterPro" id="IPR000864">
    <property type="entry name" value="Prot_inh_pot1"/>
</dbReference>
<protein>
    <submittedName>
        <fullName evidence="2">Uncharacterized protein</fullName>
    </submittedName>
</protein>
<sequence length="112" mass="11689">MAKTLLPSAMLFLPLVLILISAICNPLPAAHADCTPPPCRGKQTWPELLGKDQNAAYNAVKRDNPQVTDVVFLISDGADDGGELCCNRVVLVIGRLPGGGGGEGITKVPRVG</sequence>
<evidence type="ECO:0000313" key="2">
    <source>
        <dbReference type="EMBL" id="KAG8085159.1"/>
    </source>
</evidence>
<feature type="signal peptide" evidence="1">
    <location>
        <begin position="1"/>
        <end position="32"/>
    </location>
</feature>
<dbReference type="Pfam" id="PF00280">
    <property type="entry name" value="potato_inhibit"/>
    <property type="match status" value="1"/>
</dbReference>
<feature type="chain" id="PRO_5035183278" evidence="1">
    <location>
        <begin position="33"/>
        <end position="112"/>
    </location>
</feature>
<dbReference type="OrthoDB" id="10013825at2759"/>
<reference evidence="2" key="2">
    <citation type="submission" date="2021-02" db="EMBL/GenBank/DDBJ databases">
        <authorList>
            <person name="Kimball J.A."/>
            <person name="Haas M.W."/>
            <person name="Macchietto M."/>
            <person name="Kono T."/>
            <person name="Duquette J."/>
            <person name="Shao M."/>
        </authorList>
    </citation>
    <scope>NUCLEOTIDE SEQUENCE</scope>
    <source>
        <tissue evidence="2">Fresh leaf tissue</tissue>
    </source>
</reference>
<keyword evidence="1" id="KW-0732">Signal</keyword>
<evidence type="ECO:0000313" key="3">
    <source>
        <dbReference type="Proteomes" id="UP000729402"/>
    </source>
</evidence>
<keyword evidence="3" id="KW-1185">Reference proteome</keyword>